<evidence type="ECO:0000259" key="7">
    <source>
        <dbReference type="SMART" id="SM00906"/>
    </source>
</evidence>
<keyword evidence="2" id="KW-0285">Flavoprotein</keyword>
<dbReference type="InterPro" id="IPR002938">
    <property type="entry name" value="FAD-bd"/>
</dbReference>
<keyword evidence="4" id="KW-0560">Oxidoreductase</keyword>
<dbReference type="InterPro" id="IPR036249">
    <property type="entry name" value="Thioredoxin-like_sf"/>
</dbReference>
<dbReference type="InterPro" id="IPR036188">
    <property type="entry name" value="FAD/NAD-bd_sf"/>
</dbReference>
<dbReference type="GeneID" id="28837835"/>
<dbReference type="InterPro" id="IPR012941">
    <property type="entry name" value="Phe_hydrox_C_dim_dom"/>
</dbReference>
<protein>
    <recommendedName>
        <fullName evidence="7">Xylanolytic transcriptional activator regulatory domain-containing protein</fullName>
    </recommendedName>
</protein>
<dbReference type="CDD" id="cd02979">
    <property type="entry name" value="PHOX_C"/>
    <property type="match status" value="1"/>
</dbReference>
<dbReference type="EMBL" id="KV460221">
    <property type="protein sequence ID" value="OBT97633.1"/>
    <property type="molecule type" value="Genomic_DNA"/>
</dbReference>
<accession>A0A1B8GP62</accession>
<gene>
    <name evidence="8" type="ORF">VE01_04449</name>
</gene>
<dbReference type="InterPro" id="IPR038220">
    <property type="entry name" value="PHOX_C_sf"/>
</dbReference>
<keyword evidence="3" id="KW-0274">FAD</keyword>
<dbReference type="Pfam" id="PF04082">
    <property type="entry name" value="Fungal_trans"/>
    <property type="match status" value="1"/>
</dbReference>
<sequence length="1331" mass="148132">MAEKVDVLICGSGSAGVCAATWLARCGLSCKIVDSRLGPLLNGQADGVQCRTVEIFESFGLAEELLRESYHVLEVCFWSANSQDELIRTNRIADTPAGLSHQPHLIINQARVHGILIDAMRSFNGQEVEYGYTVKSVQVDSATAKDPEAHCVTVIATKDGRDEKIDAKYVLGCDGAHSTVRRSLGYTMIGDSTNDVWGVMDIFPRTDFPDIRKKAVIQSPHGSLLIIPREGGSMVRFYIQLGRGVIAKEVKLDDLHSAAARILSPFKLDIASTFWWSAYSIGQRLADHFSKDNRVFLTGDACHTHSPKAGQGMNVSLQDGYNIGWKLASILKGQASPDLLYTYNIERKKVAATLIDFDRAFTKSFSSKNTDAESFIERFIRAGRYTAGLTAKYDESSITNVSGSTQHLAAELTVGMRFPSTPVVRLCDARVMQLVTAMPSDGRWRIVLFAGDIRDAAKAEKLKKLGEFLFSETGPVQTYTPPTADIDSFIEVLVVLSGVRHDIDAGQIPSVFSPIIGKWRISDIHKIFVDEEIKDEGCGTAYDFYGVDSNKGAAVIVRPDQYVSMVTAIEDHDGLRGFFSGWGRVQRYIQHLRNRIHELENDQPEGRTGLSGLTEVNRDDNNPFPTPETLREVNAIPLVLSSSHGQPEPLRSAFEYAFTGEHLLAARNQPSHNSQPEVLFGLEVPQSSRDSSSDREKHQNRDDAVSAMGAASHISDRVTTAQEHFYGNSSAVSFQHQVQETLRRSTGEPDLVRSQPSIMKRLKQPSNALSPFLDQCSRSKLEALALPPRALADHLLDLYWNRVHCLYPFVHKPSFLRSYEQLWARESAAERDDYCSRQAIGLGGSNFGLDTFSCALNAMFALGCQFSDLAPEEREALTDTFFRRGKHYLHIDILDDGDLALVQSLLIMAQFLQSTHYPDRCWNMVGLACRVAQGIGLYLDESNENRSALEIEMRRRAWYGCVLLDTVVSMTLGRPTITSGQSDVPLPMVVNDDSLDVASTAFLSPNSVNPPLLEFFVQAVKLNKILAEILTDVYKPWSRLGRRNKIGQQLRNNSFDTIIRLDYTLSDFESNVPSQLHWTRRDPTLDRTEIVDRQVNVLHARFTHLKMHLYRPIFNQLCIESKMGCSKGPSGDSERQDMSNNMLYSHLAPHCAVACVGAAEELIDIIDHASQTTATGAWWYNLFSMVLVLAELCPTVLEPEKSGSVRQSWDQCQRVLERMSRHNDAAKQCAKTLSSMHQQVFSKSNTQAARNPITHISGTTTSTYPTAIETGVQIPQQIGLYEAADAQPPVSNDYMLTDVQIQDMISQNMALQPPWNLDDTGWGDLLSQNHS</sequence>
<dbReference type="SUPFAM" id="SSF54373">
    <property type="entry name" value="FAD-linked reductases, C-terminal domain"/>
    <property type="match status" value="1"/>
</dbReference>
<evidence type="ECO:0000256" key="4">
    <source>
        <dbReference type="ARBA" id="ARBA00023002"/>
    </source>
</evidence>
<dbReference type="Gene3D" id="3.40.30.20">
    <property type="match status" value="1"/>
</dbReference>
<feature type="region of interest" description="Disordered" evidence="6">
    <location>
        <begin position="600"/>
        <end position="628"/>
    </location>
</feature>
<name>A0A1B8GP62_9PEZI</name>
<dbReference type="GO" id="GO:0016709">
    <property type="term" value="F:oxidoreductase activity, acting on paired donors, with incorporation or reduction of molecular oxygen, NAD(P)H as one donor, and incorporation of one atom of oxygen"/>
    <property type="evidence" value="ECO:0007669"/>
    <property type="project" value="UniProtKB-ARBA"/>
</dbReference>
<dbReference type="CDD" id="cd12148">
    <property type="entry name" value="fungal_TF_MHR"/>
    <property type="match status" value="1"/>
</dbReference>
<dbReference type="GO" id="GO:0006351">
    <property type="term" value="P:DNA-templated transcription"/>
    <property type="evidence" value="ECO:0007669"/>
    <property type="project" value="InterPro"/>
</dbReference>
<keyword evidence="9" id="KW-1185">Reference proteome</keyword>
<dbReference type="NCBIfam" id="NF006144">
    <property type="entry name" value="PRK08294.1"/>
    <property type="match status" value="1"/>
</dbReference>
<reference evidence="8 9" key="1">
    <citation type="submission" date="2016-03" db="EMBL/GenBank/DDBJ databases">
        <title>Comparative genomics of Pseudogymnoascus destructans, the fungus causing white-nose syndrome of bats.</title>
        <authorList>
            <person name="Palmer J.M."/>
            <person name="Drees K.P."/>
            <person name="Foster J.T."/>
            <person name="Lindner D.L."/>
        </authorList>
    </citation>
    <scope>NUCLEOTIDE SEQUENCE [LARGE SCALE GENOMIC DNA]</scope>
    <source>
        <strain evidence="8 9">UAMH 10579</strain>
    </source>
</reference>
<evidence type="ECO:0000256" key="5">
    <source>
        <dbReference type="ARBA" id="ARBA00023242"/>
    </source>
</evidence>
<feature type="compositionally biased region" description="Basic and acidic residues" evidence="6">
    <location>
        <begin position="691"/>
        <end position="704"/>
    </location>
</feature>
<dbReference type="GO" id="GO:0003677">
    <property type="term" value="F:DNA binding"/>
    <property type="evidence" value="ECO:0007669"/>
    <property type="project" value="InterPro"/>
</dbReference>
<dbReference type="Gene3D" id="3.50.50.60">
    <property type="entry name" value="FAD/NAD(P)-binding domain"/>
    <property type="match status" value="1"/>
</dbReference>
<dbReference type="SUPFAM" id="SSF51905">
    <property type="entry name" value="FAD/NAD(P)-binding domain"/>
    <property type="match status" value="1"/>
</dbReference>
<dbReference type="InterPro" id="IPR050641">
    <property type="entry name" value="RIFMO-like"/>
</dbReference>
<feature type="domain" description="Xylanolytic transcriptional activator regulatory" evidence="7">
    <location>
        <begin position="921"/>
        <end position="993"/>
    </location>
</feature>
<dbReference type="Pfam" id="PF01494">
    <property type="entry name" value="FAD_binding_3"/>
    <property type="match status" value="1"/>
</dbReference>
<evidence type="ECO:0000256" key="3">
    <source>
        <dbReference type="ARBA" id="ARBA00022827"/>
    </source>
</evidence>
<comment type="similarity">
    <text evidence="1">Belongs to the PheA/TfdB FAD monooxygenase family.</text>
</comment>
<dbReference type="GO" id="GO:0071949">
    <property type="term" value="F:FAD binding"/>
    <property type="evidence" value="ECO:0007669"/>
    <property type="project" value="InterPro"/>
</dbReference>
<proteinExistence type="inferred from homology"/>
<dbReference type="PRINTS" id="PR00420">
    <property type="entry name" value="RNGMNOXGNASE"/>
</dbReference>
<dbReference type="Proteomes" id="UP000091956">
    <property type="component" value="Unassembled WGS sequence"/>
</dbReference>
<organism evidence="8 9">
    <name type="scientific">Pseudogymnoascus verrucosus</name>
    <dbReference type="NCBI Taxonomy" id="342668"/>
    <lineage>
        <taxon>Eukaryota</taxon>
        <taxon>Fungi</taxon>
        <taxon>Dikarya</taxon>
        <taxon>Ascomycota</taxon>
        <taxon>Pezizomycotina</taxon>
        <taxon>Leotiomycetes</taxon>
        <taxon>Thelebolales</taxon>
        <taxon>Thelebolaceae</taxon>
        <taxon>Pseudogymnoascus</taxon>
    </lineage>
</organism>
<evidence type="ECO:0000256" key="2">
    <source>
        <dbReference type="ARBA" id="ARBA00022630"/>
    </source>
</evidence>
<dbReference type="SMART" id="SM00906">
    <property type="entry name" value="Fungal_trans"/>
    <property type="match status" value="1"/>
</dbReference>
<evidence type="ECO:0000313" key="9">
    <source>
        <dbReference type="Proteomes" id="UP000091956"/>
    </source>
</evidence>
<feature type="region of interest" description="Disordered" evidence="6">
    <location>
        <begin position="685"/>
        <end position="706"/>
    </location>
</feature>
<dbReference type="PANTHER" id="PTHR43004">
    <property type="entry name" value="TRK SYSTEM POTASSIUM UPTAKE PROTEIN"/>
    <property type="match status" value="1"/>
</dbReference>
<evidence type="ECO:0000256" key="6">
    <source>
        <dbReference type="SAM" id="MobiDB-lite"/>
    </source>
</evidence>
<dbReference type="PANTHER" id="PTHR43004:SF10">
    <property type="entry name" value="2-MONOOXYGENASE, PUTATIVE (AFU_ORTHOLOGUE AFUA_6G11480)-RELATED"/>
    <property type="match status" value="1"/>
</dbReference>
<evidence type="ECO:0000313" key="8">
    <source>
        <dbReference type="EMBL" id="OBT97633.1"/>
    </source>
</evidence>
<evidence type="ECO:0000256" key="1">
    <source>
        <dbReference type="ARBA" id="ARBA00007801"/>
    </source>
</evidence>
<dbReference type="STRING" id="342668.A0A1B8GP62"/>
<dbReference type="Pfam" id="PF07976">
    <property type="entry name" value="Phe_hydrox_dim"/>
    <property type="match status" value="1"/>
</dbReference>
<keyword evidence="5" id="KW-0539">Nucleus</keyword>
<dbReference type="GO" id="GO:0008270">
    <property type="term" value="F:zinc ion binding"/>
    <property type="evidence" value="ECO:0007669"/>
    <property type="project" value="InterPro"/>
</dbReference>
<dbReference type="RefSeq" id="XP_018131366.1">
    <property type="nucleotide sequence ID" value="XM_018273923.1"/>
</dbReference>
<reference evidence="9" key="2">
    <citation type="journal article" date="2018" name="Nat. Commun.">
        <title>Extreme sensitivity to ultraviolet light in the fungal pathogen causing white-nose syndrome of bats.</title>
        <authorList>
            <person name="Palmer J.M."/>
            <person name="Drees K.P."/>
            <person name="Foster J.T."/>
            <person name="Lindner D.L."/>
        </authorList>
    </citation>
    <scope>NUCLEOTIDE SEQUENCE [LARGE SCALE GENOMIC DNA]</scope>
    <source>
        <strain evidence="9">UAMH 10579</strain>
    </source>
</reference>
<dbReference type="SUPFAM" id="SSF52833">
    <property type="entry name" value="Thioredoxin-like"/>
    <property type="match status" value="1"/>
</dbReference>
<dbReference type="InterPro" id="IPR007219">
    <property type="entry name" value="XnlR_reg_dom"/>
</dbReference>
<dbReference type="Gene3D" id="3.30.9.10">
    <property type="entry name" value="D-Amino Acid Oxidase, subunit A, domain 2"/>
    <property type="match status" value="1"/>
</dbReference>